<evidence type="ECO:0000256" key="1">
    <source>
        <dbReference type="ARBA" id="ARBA00022849"/>
    </source>
</evidence>
<dbReference type="EMBL" id="SOFM01000007">
    <property type="protein sequence ID" value="TFC07324.1"/>
    <property type="molecule type" value="Genomic_DNA"/>
</dbReference>
<dbReference type="GO" id="GO:0046685">
    <property type="term" value="P:response to arsenic-containing substance"/>
    <property type="evidence" value="ECO:0007669"/>
    <property type="project" value="UniProtKB-KW"/>
</dbReference>
<dbReference type="CDD" id="cd16345">
    <property type="entry name" value="LMWP_ArsC"/>
    <property type="match status" value="1"/>
</dbReference>
<name>A0A4V3IDP9_9MICO</name>
<dbReference type="SMART" id="SM00418">
    <property type="entry name" value="HTH_ARSR"/>
    <property type="match status" value="1"/>
</dbReference>
<dbReference type="CDD" id="cd00090">
    <property type="entry name" value="HTH_ARSR"/>
    <property type="match status" value="1"/>
</dbReference>
<evidence type="ECO:0000259" key="2">
    <source>
        <dbReference type="PROSITE" id="PS50987"/>
    </source>
</evidence>
<proteinExistence type="predicted"/>
<evidence type="ECO:0000313" key="4">
    <source>
        <dbReference type="Proteomes" id="UP000297643"/>
    </source>
</evidence>
<dbReference type="GO" id="GO:0003700">
    <property type="term" value="F:DNA-binding transcription factor activity"/>
    <property type="evidence" value="ECO:0007669"/>
    <property type="project" value="InterPro"/>
</dbReference>
<dbReference type="PANTHER" id="PTHR43428:SF1">
    <property type="entry name" value="ARSENATE REDUCTASE"/>
    <property type="match status" value="1"/>
</dbReference>
<dbReference type="RefSeq" id="WP_134506503.1">
    <property type="nucleotide sequence ID" value="NZ_SOFM01000007.1"/>
</dbReference>
<dbReference type="InterPro" id="IPR048716">
    <property type="entry name" value="Phosphatase-like_N"/>
</dbReference>
<dbReference type="InterPro" id="IPR011991">
    <property type="entry name" value="ArsR-like_HTH"/>
</dbReference>
<keyword evidence="4" id="KW-1185">Reference proteome</keyword>
<dbReference type="Gene3D" id="1.10.8.1060">
    <property type="entry name" value="Corynebacterium glutamicum thioredoxin-dependent arsenate reductase, N-terminal domain"/>
    <property type="match status" value="1"/>
</dbReference>
<dbReference type="InterPro" id="IPR023485">
    <property type="entry name" value="Ptyr_pPase"/>
</dbReference>
<dbReference type="Gene3D" id="1.10.10.10">
    <property type="entry name" value="Winged helix-like DNA-binding domain superfamily/Winged helix DNA-binding domain"/>
    <property type="match status" value="1"/>
</dbReference>
<dbReference type="PROSITE" id="PS50987">
    <property type="entry name" value="HTH_ARSR_2"/>
    <property type="match status" value="1"/>
</dbReference>
<dbReference type="NCBIfam" id="NF046112">
    <property type="entry name" value="MSMEG_6209_Nter"/>
    <property type="match status" value="1"/>
</dbReference>
<reference evidence="3 4" key="1">
    <citation type="submission" date="2019-03" db="EMBL/GenBank/DDBJ databases">
        <title>Genomics of glacier-inhabiting Cryobacterium strains.</title>
        <authorList>
            <person name="Liu Q."/>
            <person name="Xin Y.-H."/>
        </authorList>
    </citation>
    <scope>NUCLEOTIDE SEQUENCE [LARGE SCALE GENOMIC DNA]</scope>
    <source>
        <strain evidence="3 4">RHLT2-21</strain>
    </source>
</reference>
<evidence type="ECO:0000313" key="3">
    <source>
        <dbReference type="EMBL" id="TFC07324.1"/>
    </source>
</evidence>
<protein>
    <submittedName>
        <fullName evidence="3">Metalloregulator ArsR/SmtB family transcription factor</fullName>
    </submittedName>
</protein>
<dbReference type="SUPFAM" id="SSF46785">
    <property type="entry name" value="Winged helix' DNA-binding domain"/>
    <property type="match status" value="1"/>
</dbReference>
<dbReference type="InterPro" id="IPR036196">
    <property type="entry name" value="Ptyr_pPase_sf"/>
</dbReference>
<dbReference type="Gene3D" id="3.40.50.2300">
    <property type="match status" value="1"/>
</dbReference>
<dbReference type="Pfam" id="PF12840">
    <property type="entry name" value="HTH_20"/>
    <property type="match status" value="1"/>
</dbReference>
<dbReference type="InterPro" id="IPR036390">
    <property type="entry name" value="WH_DNA-bd_sf"/>
</dbReference>
<dbReference type="NCBIfam" id="NF033788">
    <property type="entry name" value="HTH_metalloreg"/>
    <property type="match status" value="1"/>
</dbReference>
<organism evidence="3 4">
    <name type="scientific">Cryobacterium mannosilyticum</name>
    <dbReference type="NCBI Taxonomy" id="1259190"/>
    <lineage>
        <taxon>Bacteria</taxon>
        <taxon>Bacillati</taxon>
        <taxon>Actinomycetota</taxon>
        <taxon>Actinomycetes</taxon>
        <taxon>Micrococcales</taxon>
        <taxon>Microbacteriaceae</taxon>
        <taxon>Cryobacterium</taxon>
    </lineage>
</organism>
<dbReference type="Pfam" id="PF01451">
    <property type="entry name" value="LMWPc"/>
    <property type="match status" value="1"/>
</dbReference>
<dbReference type="InterPro" id="IPR036388">
    <property type="entry name" value="WH-like_DNA-bd_sf"/>
</dbReference>
<keyword evidence="1" id="KW-0059">Arsenical resistance</keyword>
<dbReference type="InterPro" id="IPR001845">
    <property type="entry name" value="HTH_ArsR_DNA-bd_dom"/>
</dbReference>
<feature type="domain" description="HTH arsR-type" evidence="2">
    <location>
        <begin position="18"/>
        <end position="115"/>
    </location>
</feature>
<dbReference type="SMART" id="SM00226">
    <property type="entry name" value="LMWPc"/>
    <property type="match status" value="1"/>
</dbReference>
<dbReference type="Pfam" id="PF21234">
    <property type="entry name" value="Phosphatase-like_N"/>
    <property type="match status" value="1"/>
</dbReference>
<dbReference type="Proteomes" id="UP000297643">
    <property type="component" value="Unassembled WGS sequence"/>
</dbReference>
<dbReference type="PANTHER" id="PTHR43428">
    <property type="entry name" value="ARSENATE REDUCTASE"/>
    <property type="match status" value="1"/>
</dbReference>
<accession>A0A4V3IDP9</accession>
<dbReference type="AlphaFoldDB" id="A0A4V3IDP9"/>
<comment type="caution">
    <text evidence="3">The sequence shown here is derived from an EMBL/GenBank/DDBJ whole genome shotgun (WGS) entry which is preliminary data.</text>
</comment>
<dbReference type="PRINTS" id="PR00778">
    <property type="entry name" value="HTHARSR"/>
</dbReference>
<gene>
    <name evidence="3" type="ORF">E3O32_02065</name>
</gene>
<sequence>MPIPARDTDGRLAASRVAGGDAAQGIARRLKVLADPTRVRLLGLVVDSPGGRALVGRLATELGLRQPTVSHHMRVMVDEGLLEREKDGRVVWYSIAPGRQAEVAEVLLADGGAEPVPPAPAVLHRIADDLAVRFRGVFSPETIDRYVTESYALLAERARLTRFLPSLTSRFAGDRLQALAAVENRVTDDAPEILFVCVQNAGRSQMASAILRSLAGEQVRVRTAGSQPSEFVNPLVVRALDEIGIPLAGEYPKPLTDEVIRAADYVITMGCGDACPVYPGRRYLDWDLADPVGLPLSGVRAVRDDISLRVRGLLAEIQRRAPD</sequence>
<dbReference type="SUPFAM" id="SSF52788">
    <property type="entry name" value="Phosphotyrosine protein phosphatases I"/>
    <property type="match status" value="1"/>
</dbReference>